<keyword evidence="5" id="KW-0934">Plastid</keyword>
<dbReference type="PANTHER" id="PTHR37377:SF2">
    <property type="entry name" value="SMALL RIBOSOMAL SUBUNIT PROTEIN US2C"/>
    <property type="match status" value="1"/>
</dbReference>
<comment type="subcellular location">
    <subcellularLocation>
        <location evidence="1">Plastid</location>
        <location evidence="1">Chloroplast</location>
    </subcellularLocation>
</comment>
<protein>
    <recommendedName>
        <fullName evidence="3">Uncharacterized protein ycf72</fullName>
    </recommendedName>
</protein>
<dbReference type="InterPro" id="IPR038860">
    <property type="entry name" value="YCF72"/>
</dbReference>
<evidence type="ECO:0000256" key="3">
    <source>
        <dbReference type="ARBA" id="ARBA00021519"/>
    </source>
</evidence>
<dbReference type="EMBL" id="PKMF04000244">
    <property type="protein sequence ID" value="KAK7841312.1"/>
    <property type="molecule type" value="Genomic_DNA"/>
</dbReference>
<name>A0AAW0KQ91_QUESU</name>
<keyword evidence="6" id="KW-0812">Transmembrane</keyword>
<evidence type="ECO:0000313" key="7">
    <source>
        <dbReference type="EMBL" id="KAK7841312.1"/>
    </source>
</evidence>
<evidence type="ECO:0000256" key="4">
    <source>
        <dbReference type="ARBA" id="ARBA00022528"/>
    </source>
</evidence>
<accession>A0AAW0KQ91</accession>
<keyword evidence="8" id="KW-1185">Reference proteome</keyword>
<sequence length="142" mass="16596">MGMVYRVYNYFSYYRTECIPSQHLDQALLKLFWFTLTLLTCLTVTEQFLDIKQISPEGNFYVADFPSFAINFATTLAALANCPKDSLFMWKRPVSIIMILHMDNSSICCSFATKYFLCATVKKKKKKFFGERYYFTNRVTGI</sequence>
<keyword evidence="6" id="KW-1133">Transmembrane helix</keyword>
<organism evidence="7 8">
    <name type="scientific">Quercus suber</name>
    <name type="common">Cork oak</name>
    <dbReference type="NCBI Taxonomy" id="58331"/>
    <lineage>
        <taxon>Eukaryota</taxon>
        <taxon>Viridiplantae</taxon>
        <taxon>Streptophyta</taxon>
        <taxon>Embryophyta</taxon>
        <taxon>Tracheophyta</taxon>
        <taxon>Spermatophyta</taxon>
        <taxon>Magnoliopsida</taxon>
        <taxon>eudicotyledons</taxon>
        <taxon>Gunneridae</taxon>
        <taxon>Pentapetalae</taxon>
        <taxon>rosids</taxon>
        <taxon>fabids</taxon>
        <taxon>Fagales</taxon>
        <taxon>Fagaceae</taxon>
        <taxon>Quercus</taxon>
    </lineage>
</organism>
<evidence type="ECO:0000256" key="1">
    <source>
        <dbReference type="ARBA" id="ARBA00004229"/>
    </source>
</evidence>
<evidence type="ECO:0000256" key="2">
    <source>
        <dbReference type="ARBA" id="ARBA00009599"/>
    </source>
</evidence>
<comment type="caution">
    <text evidence="7">The sequence shown here is derived from an EMBL/GenBank/DDBJ whole genome shotgun (WGS) entry which is preliminary data.</text>
</comment>
<evidence type="ECO:0000256" key="5">
    <source>
        <dbReference type="ARBA" id="ARBA00022640"/>
    </source>
</evidence>
<evidence type="ECO:0000256" key="6">
    <source>
        <dbReference type="SAM" id="Phobius"/>
    </source>
</evidence>
<dbReference type="GO" id="GO:0009507">
    <property type="term" value="C:chloroplast"/>
    <property type="evidence" value="ECO:0007669"/>
    <property type="project" value="UniProtKB-SubCell"/>
</dbReference>
<dbReference type="PANTHER" id="PTHR37377">
    <property type="entry name" value="RIBULOSE BISPHOSPHATE CARBOXYLASE LARGE CHAIN"/>
    <property type="match status" value="1"/>
</dbReference>
<reference evidence="7 8" key="1">
    <citation type="journal article" date="2018" name="Sci. Data">
        <title>The draft genome sequence of cork oak.</title>
        <authorList>
            <person name="Ramos A.M."/>
            <person name="Usie A."/>
            <person name="Barbosa P."/>
            <person name="Barros P.M."/>
            <person name="Capote T."/>
            <person name="Chaves I."/>
            <person name="Simoes F."/>
            <person name="Abreu I."/>
            <person name="Carrasquinho I."/>
            <person name="Faro C."/>
            <person name="Guimaraes J.B."/>
            <person name="Mendonca D."/>
            <person name="Nobrega F."/>
            <person name="Rodrigues L."/>
            <person name="Saibo N.J.M."/>
            <person name="Varela M.C."/>
            <person name="Egas C."/>
            <person name="Matos J."/>
            <person name="Miguel C.M."/>
            <person name="Oliveira M.M."/>
            <person name="Ricardo C.P."/>
            <person name="Goncalves S."/>
        </authorList>
    </citation>
    <scope>NUCLEOTIDE SEQUENCE [LARGE SCALE GENOMIC DNA]</scope>
    <source>
        <strain evidence="8">cv. HL8</strain>
    </source>
</reference>
<evidence type="ECO:0000313" key="8">
    <source>
        <dbReference type="Proteomes" id="UP000237347"/>
    </source>
</evidence>
<gene>
    <name evidence="7" type="primary">ycf72-1</name>
    <name evidence="7" type="ORF">CFP56_015583</name>
</gene>
<comment type="similarity">
    <text evidence="2">Belongs to the ycf72 family.</text>
</comment>
<dbReference type="AlphaFoldDB" id="A0AAW0KQ91"/>
<feature type="transmembrane region" description="Helical" evidence="6">
    <location>
        <begin position="61"/>
        <end position="81"/>
    </location>
</feature>
<feature type="transmembrane region" description="Helical" evidence="6">
    <location>
        <begin position="93"/>
        <end position="117"/>
    </location>
</feature>
<proteinExistence type="inferred from homology"/>
<dbReference type="Proteomes" id="UP000237347">
    <property type="component" value="Unassembled WGS sequence"/>
</dbReference>
<keyword evidence="4" id="KW-0150">Chloroplast</keyword>
<keyword evidence="6" id="KW-0472">Membrane</keyword>